<accession>A0ABR3VSI4</accession>
<sequence length="257" mass="27887">MTSLTAHRATVNVSPACDDLTPQDIRQKSTLDRRRVEGARHRGRVVLGAVQRKLGYPQDVGRAACACVLVSSTSERRPGEPRCLPGRPVPARHRLVDGHVQHRAQRLQLQHQPRVAGRAVPLEHAVGEQRAVDGIRRVGPRVGQREREDAAGRHVDAVGYRDVGQRPGREWGGRRACASPDRVARCECEGKHAESDEPSVGYHGFLAVESDGNGAGRSATLCSREQALLLAAALGETSFAGQAVTWSAGWFPNPIHI</sequence>
<evidence type="ECO:0000313" key="1">
    <source>
        <dbReference type="EMBL" id="KAL1844637.1"/>
    </source>
</evidence>
<proteinExistence type="predicted"/>
<comment type="caution">
    <text evidence="1">The sequence shown here is derived from an EMBL/GenBank/DDBJ whole genome shotgun (WGS) entry which is preliminary data.</text>
</comment>
<dbReference type="Proteomes" id="UP001586593">
    <property type="component" value="Unassembled WGS sequence"/>
</dbReference>
<gene>
    <name evidence="1" type="ORF">VTK73DRAFT_2128</name>
</gene>
<dbReference type="EMBL" id="JAZHXJ010001573">
    <property type="protein sequence ID" value="KAL1844637.1"/>
    <property type="molecule type" value="Genomic_DNA"/>
</dbReference>
<protein>
    <submittedName>
        <fullName evidence="1">Uncharacterized protein</fullName>
    </submittedName>
</protein>
<evidence type="ECO:0000313" key="2">
    <source>
        <dbReference type="Proteomes" id="UP001586593"/>
    </source>
</evidence>
<keyword evidence="2" id="KW-1185">Reference proteome</keyword>
<organism evidence="1 2">
    <name type="scientific">Phialemonium thermophilum</name>
    <dbReference type="NCBI Taxonomy" id="223376"/>
    <lineage>
        <taxon>Eukaryota</taxon>
        <taxon>Fungi</taxon>
        <taxon>Dikarya</taxon>
        <taxon>Ascomycota</taxon>
        <taxon>Pezizomycotina</taxon>
        <taxon>Sordariomycetes</taxon>
        <taxon>Sordariomycetidae</taxon>
        <taxon>Cephalothecales</taxon>
        <taxon>Cephalothecaceae</taxon>
        <taxon>Phialemonium</taxon>
    </lineage>
</organism>
<reference evidence="1 2" key="1">
    <citation type="journal article" date="2024" name="Commun. Biol.">
        <title>Comparative genomic analysis of thermophilic fungi reveals convergent evolutionary adaptations and gene losses.</title>
        <authorList>
            <person name="Steindorff A.S."/>
            <person name="Aguilar-Pontes M.V."/>
            <person name="Robinson A.J."/>
            <person name="Andreopoulos B."/>
            <person name="LaButti K."/>
            <person name="Kuo A."/>
            <person name="Mondo S."/>
            <person name="Riley R."/>
            <person name="Otillar R."/>
            <person name="Haridas S."/>
            <person name="Lipzen A."/>
            <person name="Grimwood J."/>
            <person name="Schmutz J."/>
            <person name="Clum A."/>
            <person name="Reid I.D."/>
            <person name="Moisan M.C."/>
            <person name="Butler G."/>
            <person name="Nguyen T.T.M."/>
            <person name="Dewar K."/>
            <person name="Conant G."/>
            <person name="Drula E."/>
            <person name="Henrissat B."/>
            <person name="Hansel C."/>
            <person name="Singer S."/>
            <person name="Hutchinson M.I."/>
            <person name="de Vries R.P."/>
            <person name="Natvig D.O."/>
            <person name="Powell A.J."/>
            <person name="Tsang A."/>
            <person name="Grigoriev I.V."/>
        </authorList>
    </citation>
    <scope>NUCLEOTIDE SEQUENCE [LARGE SCALE GENOMIC DNA]</scope>
    <source>
        <strain evidence="1 2">ATCC 24622</strain>
    </source>
</reference>
<name>A0ABR3VSI4_9PEZI</name>